<gene>
    <name evidence="4" type="ORF">EAY07_17755</name>
    <name evidence="5" type="ORF">EAY46_26530</name>
</gene>
<proteinExistence type="inferred from homology"/>
<dbReference type="EMBL" id="RDPI01000887">
    <property type="protein sequence ID" value="MBF4376538.1"/>
    <property type="molecule type" value="Genomic_DNA"/>
</dbReference>
<dbReference type="AlphaFoldDB" id="A0AAW4B3E6"/>
<comment type="similarity">
    <text evidence="2">Belongs to the YejK family.</text>
</comment>
<dbReference type="EMBL" id="RDOM01000070">
    <property type="protein sequence ID" value="MBF4273838.1"/>
    <property type="molecule type" value="Genomic_DNA"/>
</dbReference>
<accession>A0AAW4B3E6</accession>
<dbReference type="GO" id="GO:0003727">
    <property type="term" value="F:single-stranded RNA binding"/>
    <property type="evidence" value="ECO:0007669"/>
    <property type="project" value="TreeGrafter"/>
</dbReference>
<comment type="subcellular location">
    <subcellularLocation>
        <location evidence="1">Cytoplasm</location>
        <location evidence="1">Nucleoid</location>
    </subcellularLocation>
</comment>
<evidence type="ECO:0000313" key="6">
    <source>
        <dbReference type="Proteomes" id="UP000722957"/>
    </source>
</evidence>
<dbReference type="Proteomes" id="UP000726136">
    <property type="component" value="Unassembled WGS sequence"/>
</dbReference>
<sequence>MASALHNLVISSIRRGERNQALSTTRENENRIEGLTQTTKDKLTSLFNTTGMRVGRFDTEPERPFFARTLDDHLDKETFDIANFRNFGASLGTALASELSRGQAQNAKDGFLLTYYYSVELNGDDEEEPDAQRYLGLVFLHRINGVDIDEELDLKEIDQINLDSLNLGARINISSFINAERDGTERPISFKIGRGSDVRKFFQEFIGCTEPSDSKTDSANLIVALEDVCERLGFTSEETKAATDKLQSYCNAAILHSGAQAEIANLAGFVFEDEEQKKLFVQVAQDVYQLSECIGLDKAEINKFDDIIVKTDDYRVTFKDSAIINQSVVWDPEEESIKLSNLPKDIVHKMKRRFPGEQ</sequence>
<evidence type="ECO:0000313" key="7">
    <source>
        <dbReference type="Proteomes" id="UP000726136"/>
    </source>
</evidence>
<evidence type="ECO:0000256" key="2">
    <source>
        <dbReference type="ARBA" id="ARBA00009035"/>
    </source>
</evidence>
<evidence type="ECO:0000256" key="1">
    <source>
        <dbReference type="ARBA" id="ARBA00004453"/>
    </source>
</evidence>
<reference evidence="6 7" key="1">
    <citation type="journal article" date="2021" name="PeerJ">
        <title>Analysis of 44 Vibrio anguillarum genomes reveals high genetic diversity.</title>
        <authorList>
            <person name="Hansen M.J."/>
            <person name="Dalsgaard I."/>
        </authorList>
    </citation>
    <scope>NUCLEOTIDE SEQUENCE [LARGE SCALE GENOMIC DNA]</scope>
    <source>
        <strain evidence="5 7">040915-1/1B</strain>
        <strain evidence="4 6">17-16730-2A</strain>
    </source>
</reference>
<dbReference type="PANTHER" id="PTHR38772:SF1">
    <property type="entry name" value="NUCLEOID-ASSOCIATED PROTEIN YEJK"/>
    <property type="match status" value="1"/>
</dbReference>
<comment type="caution">
    <text evidence="4">The sequence shown here is derived from an EMBL/GenBank/DDBJ whole genome shotgun (WGS) entry which is preliminary data.</text>
</comment>
<dbReference type="PANTHER" id="PTHR38772">
    <property type="match status" value="1"/>
</dbReference>
<keyword evidence="3" id="KW-0963">Cytoplasm</keyword>
<evidence type="ECO:0008006" key="8">
    <source>
        <dbReference type="Google" id="ProtNLM"/>
    </source>
</evidence>
<evidence type="ECO:0000313" key="4">
    <source>
        <dbReference type="EMBL" id="MBF4273838.1"/>
    </source>
</evidence>
<evidence type="ECO:0000256" key="3">
    <source>
        <dbReference type="ARBA" id="ARBA00022490"/>
    </source>
</evidence>
<dbReference type="KEGG" id="vau:VANGNB10_cI2617c"/>
<dbReference type="Pfam" id="PF04245">
    <property type="entry name" value="NA37"/>
    <property type="match status" value="1"/>
</dbReference>
<dbReference type="RefSeq" id="WP_013855673.1">
    <property type="nucleotide sequence ID" value="NZ_CP020534.1"/>
</dbReference>
<keyword evidence="7" id="KW-1185">Reference proteome</keyword>
<protein>
    <recommendedName>
        <fullName evidence="8">Nucleoid-associated protein</fullName>
    </recommendedName>
</protein>
<name>A0AAW4B3E6_VIBAN</name>
<evidence type="ECO:0000313" key="5">
    <source>
        <dbReference type="EMBL" id="MBF4376538.1"/>
    </source>
</evidence>
<organism evidence="4 6">
    <name type="scientific">Vibrio anguillarum</name>
    <name type="common">Listonella anguillarum</name>
    <dbReference type="NCBI Taxonomy" id="55601"/>
    <lineage>
        <taxon>Bacteria</taxon>
        <taxon>Pseudomonadati</taxon>
        <taxon>Pseudomonadota</taxon>
        <taxon>Gammaproteobacteria</taxon>
        <taxon>Vibrionales</taxon>
        <taxon>Vibrionaceae</taxon>
        <taxon>Vibrio</taxon>
    </lineage>
</organism>
<dbReference type="GO" id="GO:0003690">
    <property type="term" value="F:double-stranded DNA binding"/>
    <property type="evidence" value="ECO:0007669"/>
    <property type="project" value="TreeGrafter"/>
</dbReference>
<dbReference type="GO" id="GO:0043590">
    <property type="term" value="C:bacterial nucleoid"/>
    <property type="evidence" value="ECO:0007669"/>
    <property type="project" value="TreeGrafter"/>
</dbReference>
<dbReference type="InterPro" id="IPR007358">
    <property type="entry name" value="Nucleoid_associated_NdpA"/>
</dbReference>
<dbReference type="Proteomes" id="UP000722957">
    <property type="component" value="Unassembled WGS sequence"/>
</dbReference>